<keyword evidence="4" id="KW-0472">Membrane</keyword>
<keyword evidence="3" id="KW-1133">Transmembrane helix</keyword>
<evidence type="ECO:0000256" key="3">
    <source>
        <dbReference type="ARBA" id="ARBA00022989"/>
    </source>
</evidence>
<sequence length="295" mass="31425">MNPRALLASCAAAVILLTGCTPKSSTSDADAAAASEVAKAREAMPTTTSDTPGADSTAPVSAPPMPATLVNNPIYRVGPLPSARCAEPAYEPTSLANVRAYFTQYLACLNKAWAPVIRKAGFTFTEPKLVVVLGQSPSSPCTVDDGRDYYCGGTIYMDAATHLDIAKDDPDWARAWMALEIGHEYGHHVQALTGILTALYKHDQTLNGVEAQLEGTRRMELQASCFSGAYIGADRNYFPVTPDWLVVWRKAILDTIDTEHDHGKGANHARWTTAGFDAATPAACNTYTAASSLVG</sequence>
<comment type="caution">
    <text evidence="6">The sequence shown here is derived from an EMBL/GenBank/DDBJ whole genome shotgun (WGS) entry which is preliminary data.</text>
</comment>
<dbReference type="PANTHER" id="PTHR30168">
    <property type="entry name" value="PUTATIVE MEMBRANE PROTEIN YPFJ"/>
    <property type="match status" value="1"/>
</dbReference>
<evidence type="ECO:0000313" key="7">
    <source>
        <dbReference type="Proteomes" id="UP000558997"/>
    </source>
</evidence>
<dbReference type="Proteomes" id="UP000558997">
    <property type="component" value="Unassembled WGS sequence"/>
</dbReference>
<evidence type="ECO:0000256" key="2">
    <source>
        <dbReference type="ARBA" id="ARBA00022692"/>
    </source>
</evidence>
<keyword evidence="2" id="KW-0812">Transmembrane</keyword>
<reference evidence="6 7" key="1">
    <citation type="submission" date="2020-08" db="EMBL/GenBank/DDBJ databases">
        <title>Sequencing the genomes of 1000 actinobacteria strains.</title>
        <authorList>
            <person name="Klenk H.-P."/>
        </authorList>
    </citation>
    <scope>NUCLEOTIDE SEQUENCE [LARGE SCALE GENOMIC DNA]</scope>
    <source>
        <strain evidence="6 7">DSM 17294</strain>
    </source>
</reference>
<dbReference type="GO" id="GO:0016020">
    <property type="term" value="C:membrane"/>
    <property type="evidence" value="ECO:0007669"/>
    <property type="project" value="UniProtKB-SubCell"/>
</dbReference>
<comment type="subcellular location">
    <subcellularLocation>
        <location evidence="1">Membrane</location>
        <topology evidence="1">Single-pass membrane protein</topology>
    </subcellularLocation>
</comment>
<name>A0A841DVV1_9ACTN</name>
<gene>
    <name evidence="6" type="ORF">HDA44_002759</name>
</gene>
<organism evidence="6 7">
    <name type="scientific">Kribbella solani</name>
    <dbReference type="NCBI Taxonomy" id="236067"/>
    <lineage>
        <taxon>Bacteria</taxon>
        <taxon>Bacillati</taxon>
        <taxon>Actinomycetota</taxon>
        <taxon>Actinomycetes</taxon>
        <taxon>Propionibacteriales</taxon>
        <taxon>Kribbellaceae</taxon>
        <taxon>Kribbella</taxon>
    </lineage>
</organism>
<dbReference type="EMBL" id="JACHNF010000001">
    <property type="protein sequence ID" value="MBB5979418.1"/>
    <property type="molecule type" value="Genomic_DNA"/>
</dbReference>
<dbReference type="PANTHER" id="PTHR30168:SF0">
    <property type="entry name" value="INNER MEMBRANE PROTEIN"/>
    <property type="match status" value="1"/>
</dbReference>
<protein>
    <recommendedName>
        <fullName evidence="8">Metalloprotease</fullName>
    </recommendedName>
</protein>
<evidence type="ECO:0000256" key="1">
    <source>
        <dbReference type="ARBA" id="ARBA00004167"/>
    </source>
</evidence>
<proteinExistence type="predicted"/>
<evidence type="ECO:0000313" key="6">
    <source>
        <dbReference type="EMBL" id="MBB5979418.1"/>
    </source>
</evidence>
<dbReference type="AlphaFoldDB" id="A0A841DVV1"/>
<keyword evidence="7" id="KW-1185">Reference proteome</keyword>
<evidence type="ECO:0008006" key="8">
    <source>
        <dbReference type="Google" id="ProtNLM"/>
    </source>
</evidence>
<evidence type="ECO:0000256" key="4">
    <source>
        <dbReference type="ARBA" id="ARBA00023136"/>
    </source>
</evidence>
<dbReference type="RefSeq" id="WP_184834394.1">
    <property type="nucleotide sequence ID" value="NZ_BAAAVN010000001.1"/>
</dbReference>
<feature type="region of interest" description="Disordered" evidence="5">
    <location>
        <begin position="32"/>
        <end position="62"/>
    </location>
</feature>
<dbReference type="InterPro" id="IPR007343">
    <property type="entry name" value="Uncharacterised_pept_Zn_put"/>
</dbReference>
<dbReference type="PROSITE" id="PS51257">
    <property type="entry name" value="PROKAR_LIPOPROTEIN"/>
    <property type="match status" value="1"/>
</dbReference>
<evidence type="ECO:0000256" key="5">
    <source>
        <dbReference type="SAM" id="MobiDB-lite"/>
    </source>
</evidence>
<dbReference type="Pfam" id="PF04228">
    <property type="entry name" value="Zn_peptidase"/>
    <property type="match status" value="1"/>
</dbReference>
<accession>A0A841DVV1</accession>